<dbReference type="AlphaFoldDB" id="A0A1A9ZSJ2"/>
<dbReference type="Proteomes" id="UP000092445">
    <property type="component" value="Unassembled WGS sequence"/>
</dbReference>
<keyword evidence="2" id="KW-1185">Reference proteome</keyword>
<accession>A0A1A9ZSJ2</accession>
<proteinExistence type="predicted"/>
<dbReference type="VEuPathDB" id="VectorBase:GPAI023655"/>
<protein>
    <submittedName>
        <fullName evidence="1">Uncharacterized protein</fullName>
    </submittedName>
</protein>
<name>A0A1A9ZSJ2_GLOPL</name>
<evidence type="ECO:0000313" key="1">
    <source>
        <dbReference type="EnsemblMetazoa" id="GPAI023655-PA"/>
    </source>
</evidence>
<reference evidence="2" key="1">
    <citation type="submission" date="2014-03" db="EMBL/GenBank/DDBJ databases">
        <authorList>
            <person name="Aksoy S."/>
            <person name="Warren W."/>
            <person name="Wilson R.K."/>
        </authorList>
    </citation>
    <scope>NUCLEOTIDE SEQUENCE [LARGE SCALE GENOMIC DNA]</scope>
    <source>
        <strain evidence="2">IAEA</strain>
    </source>
</reference>
<sequence>MEHHLRGNILTLDTKFIDTGKTLAASSIFRTFHRQIENRHVVELSFQNKSRVSGNAAPLPLYLPKNLGFVVTVAVLEHCCKKVARRIDVSTVRGNRNITLIKKL</sequence>
<reference evidence="1" key="2">
    <citation type="submission" date="2020-05" db="UniProtKB">
        <authorList>
            <consortium name="EnsemblMetazoa"/>
        </authorList>
    </citation>
    <scope>IDENTIFICATION</scope>
    <source>
        <strain evidence="1">IAEA</strain>
    </source>
</reference>
<dbReference type="EnsemblMetazoa" id="GPAI023655-RA">
    <property type="protein sequence ID" value="GPAI023655-PA"/>
    <property type="gene ID" value="GPAI023655"/>
</dbReference>
<organism evidence="1 2">
    <name type="scientific">Glossina pallidipes</name>
    <name type="common">Tsetse fly</name>
    <dbReference type="NCBI Taxonomy" id="7398"/>
    <lineage>
        <taxon>Eukaryota</taxon>
        <taxon>Metazoa</taxon>
        <taxon>Ecdysozoa</taxon>
        <taxon>Arthropoda</taxon>
        <taxon>Hexapoda</taxon>
        <taxon>Insecta</taxon>
        <taxon>Pterygota</taxon>
        <taxon>Neoptera</taxon>
        <taxon>Endopterygota</taxon>
        <taxon>Diptera</taxon>
        <taxon>Brachycera</taxon>
        <taxon>Muscomorpha</taxon>
        <taxon>Hippoboscoidea</taxon>
        <taxon>Glossinidae</taxon>
        <taxon>Glossina</taxon>
    </lineage>
</organism>
<evidence type="ECO:0000313" key="2">
    <source>
        <dbReference type="Proteomes" id="UP000092445"/>
    </source>
</evidence>